<dbReference type="Pfam" id="PF14384">
    <property type="entry name" value="BrnA_antitoxin"/>
    <property type="match status" value="1"/>
</dbReference>
<comment type="caution">
    <text evidence="2">The sequence shown here is derived from an EMBL/GenBank/DDBJ whole genome shotgun (WGS) entry which is preliminary data.</text>
</comment>
<evidence type="ECO:0000313" key="3">
    <source>
        <dbReference type="Proteomes" id="UP001243009"/>
    </source>
</evidence>
<proteinExistence type="predicted"/>
<evidence type="ECO:0000313" key="2">
    <source>
        <dbReference type="EMBL" id="MDO9713610.1"/>
    </source>
</evidence>
<sequence length="103" mass="11577">MRPKLQRNTPEEEADIQRGIMADPDAPEWTETAFAEARTDHEVVPAIVADHARRRGRGPQKTPIKEMVSIRLDRDVVEALRASGPGWQTRANDLLRKALGGQR</sequence>
<evidence type="ECO:0000256" key="1">
    <source>
        <dbReference type="SAM" id="MobiDB-lite"/>
    </source>
</evidence>
<name>A0ABT9ECK1_9PROT</name>
<dbReference type="Proteomes" id="UP001243009">
    <property type="component" value="Unassembled WGS sequence"/>
</dbReference>
<dbReference type="InterPro" id="IPR025528">
    <property type="entry name" value="BrnA_antitoxin"/>
</dbReference>
<gene>
    <name evidence="2" type="ORF">Q7A36_35165</name>
</gene>
<organism evidence="2 3">
    <name type="scientific">Paracraurococcus lichenis</name>
    <dbReference type="NCBI Taxonomy" id="3064888"/>
    <lineage>
        <taxon>Bacteria</taxon>
        <taxon>Pseudomonadati</taxon>
        <taxon>Pseudomonadota</taxon>
        <taxon>Alphaproteobacteria</taxon>
        <taxon>Acetobacterales</taxon>
        <taxon>Roseomonadaceae</taxon>
        <taxon>Paracraurococcus</taxon>
    </lineage>
</organism>
<keyword evidence="3" id="KW-1185">Reference proteome</keyword>
<reference evidence="2 3" key="1">
    <citation type="submission" date="2023-08" db="EMBL/GenBank/DDBJ databases">
        <title>The draft genome sequence of Paracraurococcus sp. LOR1-02.</title>
        <authorList>
            <person name="Kingkaew E."/>
            <person name="Tanasupawat S."/>
        </authorList>
    </citation>
    <scope>NUCLEOTIDE SEQUENCE [LARGE SCALE GENOMIC DNA]</scope>
    <source>
        <strain evidence="2 3">LOR1-02</strain>
    </source>
</reference>
<dbReference type="RefSeq" id="WP_305108466.1">
    <property type="nucleotide sequence ID" value="NZ_JAUTWS010000105.1"/>
</dbReference>
<protein>
    <submittedName>
        <fullName evidence="2">BrnA antitoxin family protein</fullName>
    </submittedName>
</protein>
<accession>A0ABT9ECK1</accession>
<dbReference type="EMBL" id="JAUTWS010000105">
    <property type="protein sequence ID" value="MDO9713610.1"/>
    <property type="molecule type" value="Genomic_DNA"/>
</dbReference>
<feature type="region of interest" description="Disordered" evidence="1">
    <location>
        <begin position="1"/>
        <end position="24"/>
    </location>
</feature>